<keyword evidence="1" id="KW-0175">Coiled coil</keyword>
<dbReference type="STRING" id="1781255.BH720_09590"/>
<sequence>MVEPSQQPRWRERLNISRLAIRRPWLTVSFWLGIAVAGILAFSSFQYALFPDITFPVVVVNASAPLSTALDTEQQLTLPIEQELEGLAGVTDVGSTSYPGQSVVNLRFEVGTNLAQSTQQVEEALADLQLPPGATSRIIPINLNEASVASYAIESNTQDLESLQQITRDRIVSAIAALPGVLRVDVLGEPVEFNLTQLSDPTQAFSQAGTLVRFNGNQALAIQIIKQGEANTLEVAQAVEDTIQELQAELPEIQISLAATQADYIREATGSTIDALILAIIIASLVIFPFLWDWRATVISALAIPASLLGTFIVMAIFGFNLETITLLALALIVGSIVDDAIVDVENICRHIERGEPPRQAAMLATDEIGLTVAAATFTVAAVFIPVGNMGGVLGQFFRPFGLTISAAMLISMLVARTLSPMLAAYWLKPKAPRSDSPAAENQPPTGFHRRYRNLLHWALEHRWFVVGISILSLVIGIGLIPLIPKGFIPKLDRGEFNITYTAPLPQVPPELLAALNGNQQTLEGESSGFDLNQLPEGFDPAQLPPGVDPTQIPPGEGSPVAPELPAFNPLDQSLQVARRLDEFVLNSPEVESVYTVVGSRQGEPNRGNIYVRLKRDRTLSTADIQDRFRTQLPRIAGVSTSIEDIQFVDTGGEKPVQLRIVGEDLAALNQAANQVRTRLENIPGLEDVSTTADENAGGTIQQIHRNDGRRIATISANLGQGIAIGEATDLAVAQAQAVLPPEITLDLGGDSARVNEILRSFGSTLALSLICMVIVLFIAFRSVTDTLVIFFSLPLSVVGAMLGLLIVQSDFGMISLIGLIFLLGLTDKNAVLIVDYVNQLRHSGKSRREAILEAVPTRLRPILMTVTSTILGMLPIALGIGAGSELRAPMAVAIIGGLVTSTLLSLIVVPVIYDLLDDAKIRLTKRKT</sequence>
<organism evidence="3">
    <name type="scientific">Desertifilum tharense IPPAS B-1220</name>
    <dbReference type="NCBI Taxonomy" id="1781255"/>
    <lineage>
        <taxon>Bacteria</taxon>
        <taxon>Bacillati</taxon>
        <taxon>Cyanobacteriota</taxon>
        <taxon>Cyanophyceae</taxon>
        <taxon>Desertifilales</taxon>
        <taxon>Desertifilaceae</taxon>
        <taxon>Desertifilum</taxon>
    </lineage>
</organism>
<dbReference type="AlphaFoldDB" id="A0A1E5QL65"/>
<evidence type="ECO:0000256" key="2">
    <source>
        <dbReference type="SAM" id="Phobius"/>
    </source>
</evidence>
<dbReference type="RefSeq" id="WP_069966972.1">
    <property type="nucleotide sequence ID" value="NZ_CM124774.1"/>
</dbReference>
<feature type="coiled-coil region" evidence="1">
    <location>
        <begin position="229"/>
        <end position="263"/>
    </location>
</feature>
<feature type="transmembrane region" description="Helical" evidence="2">
    <location>
        <begin position="464"/>
        <end position="484"/>
    </location>
</feature>
<dbReference type="SUPFAM" id="SSF82693">
    <property type="entry name" value="Multidrug efflux transporter AcrB pore domain, PN1, PN2, PC1 and PC2 subdomains"/>
    <property type="match status" value="3"/>
</dbReference>
<feature type="transmembrane region" description="Helical" evidence="2">
    <location>
        <begin position="891"/>
        <end position="917"/>
    </location>
</feature>
<keyword evidence="2" id="KW-0472">Membrane</keyword>
<dbReference type="Pfam" id="PF00873">
    <property type="entry name" value="ACR_tran"/>
    <property type="match status" value="4"/>
</dbReference>
<feature type="transmembrane region" description="Helical" evidence="2">
    <location>
        <begin position="25"/>
        <end position="49"/>
    </location>
</feature>
<feature type="transmembrane region" description="Helical" evidence="2">
    <location>
        <begin position="364"/>
        <end position="385"/>
    </location>
</feature>
<gene>
    <name evidence="3" type="ORF">BH720_09590</name>
</gene>
<dbReference type="InterPro" id="IPR001036">
    <property type="entry name" value="Acrflvin-R"/>
</dbReference>
<dbReference type="OrthoDB" id="9791035at2"/>
<evidence type="ECO:0000313" key="3">
    <source>
        <dbReference type="EMBL" id="OEJ75368.1"/>
    </source>
</evidence>
<dbReference type="Gene3D" id="3.30.70.1320">
    <property type="entry name" value="Multidrug efflux transporter AcrB pore domain like"/>
    <property type="match status" value="2"/>
</dbReference>
<feature type="transmembrane region" description="Helical" evidence="2">
    <location>
        <begin position="860"/>
        <end position="879"/>
    </location>
</feature>
<comment type="caution">
    <text evidence="3">The sequence shown here is derived from an EMBL/GenBank/DDBJ whole genome shotgun (WGS) entry which is preliminary data.</text>
</comment>
<accession>A0A1E5QL65</accession>
<proteinExistence type="predicted"/>
<feature type="transmembrane region" description="Helical" evidence="2">
    <location>
        <begin position="405"/>
        <end position="428"/>
    </location>
</feature>
<name>A0A1E5QL65_9CYAN</name>
<dbReference type="Gene3D" id="1.20.1640.10">
    <property type="entry name" value="Multidrug efflux transporter AcrB transmembrane domain"/>
    <property type="match status" value="4"/>
</dbReference>
<dbReference type="Gene3D" id="3.30.70.1430">
    <property type="entry name" value="Multidrug efflux transporter AcrB pore domain"/>
    <property type="match status" value="2"/>
</dbReference>
<feature type="transmembrane region" description="Helical" evidence="2">
    <location>
        <begin position="275"/>
        <end position="292"/>
    </location>
</feature>
<dbReference type="Gene3D" id="3.30.70.1440">
    <property type="entry name" value="Multidrug efflux transporter AcrB pore domain"/>
    <property type="match status" value="1"/>
</dbReference>
<evidence type="ECO:0000256" key="1">
    <source>
        <dbReference type="SAM" id="Coils"/>
    </source>
</evidence>
<protein>
    <submittedName>
        <fullName evidence="3">Cation transporter</fullName>
    </submittedName>
</protein>
<keyword evidence="2" id="KW-1133">Transmembrane helix</keyword>
<feature type="transmembrane region" description="Helical" evidence="2">
    <location>
        <begin position="814"/>
        <end position="839"/>
    </location>
</feature>
<reference evidence="3" key="1">
    <citation type="submission" date="2016-09" db="EMBL/GenBank/DDBJ databases">
        <title>Draft genome of thermotolerant cyanobacterium Desertifilum sp. strain IPPAS B-1220.</title>
        <authorList>
            <person name="Sinetova M.A."/>
            <person name="Bolakhan K."/>
            <person name="Zayadan B.K."/>
            <person name="Mironov K.S."/>
            <person name="Ustinova V."/>
            <person name="Kupriyanova E.V."/>
            <person name="Sidorov R.A."/>
            <person name="Skrypnik A.N."/>
            <person name="Gogoleva N.E."/>
            <person name="Gogolev Y.V."/>
            <person name="Los D.A."/>
        </authorList>
    </citation>
    <scope>NUCLEOTIDE SEQUENCE [LARGE SCALE GENOMIC DNA]</scope>
    <source>
        <strain evidence="3">IPPAS B-1220</strain>
    </source>
</reference>
<dbReference type="PANTHER" id="PTHR32063:SF0">
    <property type="entry name" value="SWARMING MOTILITY PROTEIN SWRC"/>
    <property type="match status" value="1"/>
</dbReference>
<dbReference type="SUPFAM" id="SSF82866">
    <property type="entry name" value="Multidrug efflux transporter AcrB transmembrane domain"/>
    <property type="match status" value="2"/>
</dbReference>
<feature type="transmembrane region" description="Helical" evidence="2">
    <location>
        <begin position="324"/>
        <end position="343"/>
    </location>
</feature>
<dbReference type="GO" id="GO:0042910">
    <property type="term" value="F:xenobiotic transmembrane transporter activity"/>
    <property type="evidence" value="ECO:0007669"/>
    <property type="project" value="TreeGrafter"/>
</dbReference>
<dbReference type="PANTHER" id="PTHR32063">
    <property type="match status" value="1"/>
</dbReference>
<feature type="transmembrane region" description="Helical" evidence="2">
    <location>
        <begin position="788"/>
        <end position="808"/>
    </location>
</feature>
<keyword evidence="2" id="KW-0812">Transmembrane</keyword>
<feature type="transmembrane region" description="Helical" evidence="2">
    <location>
        <begin position="299"/>
        <end position="318"/>
    </location>
</feature>
<dbReference type="GO" id="GO:0005886">
    <property type="term" value="C:plasma membrane"/>
    <property type="evidence" value="ECO:0007669"/>
    <property type="project" value="TreeGrafter"/>
</dbReference>
<feature type="transmembrane region" description="Helical" evidence="2">
    <location>
        <begin position="762"/>
        <end position="781"/>
    </location>
</feature>
<dbReference type="EMBL" id="MJGC01000051">
    <property type="protein sequence ID" value="OEJ75368.1"/>
    <property type="molecule type" value="Genomic_DNA"/>
</dbReference>